<gene>
    <name evidence="1" type="ORF">RRF57_010951</name>
</gene>
<evidence type="ECO:0000313" key="1">
    <source>
        <dbReference type="EMBL" id="KAK5635239.1"/>
    </source>
</evidence>
<sequence length="67" mass="6915">MASVGSSTTAPSQAGGNEVGYCGLMFVACDDYVADTDKARLRKPSKGEVICSQTVAEMSVGGVPYIH</sequence>
<proteinExistence type="predicted"/>
<name>A0AAN7V435_9PEZI</name>
<accession>A0AAN7V435</accession>
<dbReference type="AlphaFoldDB" id="A0AAN7V435"/>
<organism evidence="1 2">
    <name type="scientific">Xylaria bambusicola</name>
    <dbReference type="NCBI Taxonomy" id="326684"/>
    <lineage>
        <taxon>Eukaryota</taxon>
        <taxon>Fungi</taxon>
        <taxon>Dikarya</taxon>
        <taxon>Ascomycota</taxon>
        <taxon>Pezizomycotina</taxon>
        <taxon>Sordariomycetes</taxon>
        <taxon>Xylariomycetidae</taxon>
        <taxon>Xylariales</taxon>
        <taxon>Xylariaceae</taxon>
        <taxon>Xylaria</taxon>
    </lineage>
</organism>
<evidence type="ECO:0000313" key="2">
    <source>
        <dbReference type="Proteomes" id="UP001305414"/>
    </source>
</evidence>
<dbReference type="EMBL" id="JAWHQM010000050">
    <property type="protein sequence ID" value="KAK5635239.1"/>
    <property type="molecule type" value="Genomic_DNA"/>
</dbReference>
<dbReference type="Proteomes" id="UP001305414">
    <property type="component" value="Unassembled WGS sequence"/>
</dbReference>
<keyword evidence="2" id="KW-1185">Reference proteome</keyword>
<protein>
    <submittedName>
        <fullName evidence="1">Uncharacterized protein</fullName>
    </submittedName>
</protein>
<comment type="caution">
    <text evidence="1">The sequence shown here is derived from an EMBL/GenBank/DDBJ whole genome shotgun (WGS) entry which is preliminary data.</text>
</comment>
<reference evidence="1 2" key="1">
    <citation type="submission" date="2023-10" db="EMBL/GenBank/DDBJ databases">
        <title>Draft genome sequence of Xylaria bambusicola isolate GMP-LS, the root and basal stem rot pathogen of sugarcane in Indonesia.</title>
        <authorList>
            <person name="Selvaraj P."/>
            <person name="Muralishankar V."/>
            <person name="Muruganantham S."/>
            <person name="Sp S."/>
            <person name="Haryani S."/>
            <person name="Lau K.J.X."/>
            <person name="Naqvi N.I."/>
        </authorList>
    </citation>
    <scope>NUCLEOTIDE SEQUENCE [LARGE SCALE GENOMIC DNA]</scope>
    <source>
        <strain evidence="1">GMP-LS</strain>
    </source>
</reference>